<dbReference type="EMBL" id="CADEPM010000001">
    <property type="protein sequence ID" value="CAB3398641.1"/>
    <property type="molecule type" value="Genomic_DNA"/>
</dbReference>
<protein>
    <submittedName>
        <fullName evidence="1">Uncharacterized protein</fullName>
    </submittedName>
</protein>
<proteinExistence type="predicted"/>
<sequence>MPKKLAVNGRTVWVEEEDFDDVCEMFKENVTVDDLESWENRFEVAQLVELFLPICTSSCWSFVEAL</sequence>
<organism evidence="1 2">
    <name type="scientific">Caenorhabditis bovis</name>
    <dbReference type="NCBI Taxonomy" id="2654633"/>
    <lineage>
        <taxon>Eukaryota</taxon>
        <taxon>Metazoa</taxon>
        <taxon>Ecdysozoa</taxon>
        <taxon>Nematoda</taxon>
        <taxon>Chromadorea</taxon>
        <taxon>Rhabditida</taxon>
        <taxon>Rhabditina</taxon>
        <taxon>Rhabditomorpha</taxon>
        <taxon>Rhabditoidea</taxon>
        <taxon>Rhabditidae</taxon>
        <taxon>Peloderinae</taxon>
        <taxon>Caenorhabditis</taxon>
    </lineage>
</organism>
<accession>A0A8S1ED90</accession>
<evidence type="ECO:0000313" key="2">
    <source>
        <dbReference type="Proteomes" id="UP000494206"/>
    </source>
</evidence>
<keyword evidence="2" id="KW-1185">Reference proteome</keyword>
<comment type="caution">
    <text evidence="1">The sequence shown here is derived from an EMBL/GenBank/DDBJ whole genome shotgun (WGS) entry which is preliminary data.</text>
</comment>
<name>A0A8S1ED90_9PELO</name>
<dbReference type="AlphaFoldDB" id="A0A8S1ED90"/>
<dbReference type="Proteomes" id="UP000494206">
    <property type="component" value="Unassembled WGS sequence"/>
</dbReference>
<reference evidence="1 2" key="1">
    <citation type="submission" date="2020-04" db="EMBL/GenBank/DDBJ databases">
        <authorList>
            <person name="Laetsch R D."/>
            <person name="Stevens L."/>
            <person name="Kumar S."/>
            <person name="Blaxter L. M."/>
        </authorList>
    </citation>
    <scope>NUCLEOTIDE SEQUENCE [LARGE SCALE GENOMIC DNA]</scope>
</reference>
<evidence type="ECO:0000313" key="1">
    <source>
        <dbReference type="EMBL" id="CAB3398641.1"/>
    </source>
</evidence>
<gene>
    <name evidence="1" type="ORF">CBOVIS_LOCUS1892</name>
</gene>